<dbReference type="PANTHER" id="PTHR24567">
    <property type="entry name" value="CRP FAMILY TRANSCRIPTIONAL REGULATORY PROTEIN"/>
    <property type="match status" value="1"/>
</dbReference>
<sequence>MVKTSLVNECKLFSTFNEKEKEVLSEFLNEVSFKKGEALFEEGSGADEFFFIRKGKIGLYRNDNFGNLTKVAEVHGGVPLGECAFFLGTPHSLRAIAEDDVRALSLSREKYELLKSNYPQLAIKLIEIINGIVSERLKEEDKKFADIFCFFRVGGQGWRR</sequence>
<gene>
    <name evidence="2" type="ORF">SAMN06269117_10918</name>
</gene>
<dbReference type="PANTHER" id="PTHR24567:SF68">
    <property type="entry name" value="DNA-BINDING TRANSCRIPTIONAL DUAL REGULATOR CRP"/>
    <property type="match status" value="1"/>
</dbReference>
<reference evidence="2 3" key="1">
    <citation type="submission" date="2017-05" db="EMBL/GenBank/DDBJ databases">
        <authorList>
            <person name="Varghese N."/>
            <person name="Submissions S."/>
        </authorList>
    </citation>
    <scope>NUCLEOTIDE SEQUENCE [LARGE SCALE GENOMIC DNA]</scope>
    <source>
        <strain evidence="2 3">DSM 16304</strain>
    </source>
</reference>
<dbReference type="SMART" id="SM00100">
    <property type="entry name" value="cNMP"/>
    <property type="match status" value="1"/>
</dbReference>
<evidence type="ECO:0000259" key="1">
    <source>
        <dbReference type="PROSITE" id="PS50042"/>
    </source>
</evidence>
<dbReference type="OrthoDB" id="14709at2"/>
<feature type="domain" description="Cyclic nucleotide-binding" evidence="1">
    <location>
        <begin position="12"/>
        <end position="114"/>
    </location>
</feature>
<dbReference type="AlphaFoldDB" id="A0A521C0L7"/>
<dbReference type="InterPro" id="IPR018490">
    <property type="entry name" value="cNMP-bd_dom_sf"/>
</dbReference>
<name>A0A521C0L7_9BACT</name>
<dbReference type="GO" id="GO:0003700">
    <property type="term" value="F:DNA-binding transcription factor activity"/>
    <property type="evidence" value="ECO:0007669"/>
    <property type="project" value="TreeGrafter"/>
</dbReference>
<organism evidence="2 3">
    <name type="scientific">Balnearium lithotrophicum</name>
    <dbReference type="NCBI Taxonomy" id="223788"/>
    <lineage>
        <taxon>Bacteria</taxon>
        <taxon>Pseudomonadati</taxon>
        <taxon>Aquificota</taxon>
        <taxon>Aquificia</taxon>
        <taxon>Desulfurobacteriales</taxon>
        <taxon>Desulfurobacteriaceae</taxon>
        <taxon>Balnearium</taxon>
    </lineage>
</organism>
<proteinExistence type="predicted"/>
<dbReference type="PROSITE" id="PS50042">
    <property type="entry name" value="CNMP_BINDING_3"/>
    <property type="match status" value="1"/>
</dbReference>
<evidence type="ECO:0000313" key="2">
    <source>
        <dbReference type="EMBL" id="SMO53022.1"/>
    </source>
</evidence>
<dbReference type="InterPro" id="IPR000595">
    <property type="entry name" value="cNMP-bd_dom"/>
</dbReference>
<dbReference type="CDD" id="cd00038">
    <property type="entry name" value="CAP_ED"/>
    <property type="match status" value="1"/>
</dbReference>
<dbReference type="GO" id="GO:0005829">
    <property type="term" value="C:cytosol"/>
    <property type="evidence" value="ECO:0007669"/>
    <property type="project" value="TreeGrafter"/>
</dbReference>
<evidence type="ECO:0000313" key="3">
    <source>
        <dbReference type="Proteomes" id="UP000317315"/>
    </source>
</evidence>
<dbReference type="Gene3D" id="2.60.120.10">
    <property type="entry name" value="Jelly Rolls"/>
    <property type="match status" value="1"/>
</dbReference>
<protein>
    <submittedName>
        <fullName evidence="2">Cyclic nucleotide-binding domain-containing protein</fullName>
    </submittedName>
</protein>
<keyword evidence="3" id="KW-1185">Reference proteome</keyword>
<dbReference type="InterPro" id="IPR050397">
    <property type="entry name" value="Env_Response_Regulators"/>
</dbReference>
<dbReference type="InterPro" id="IPR014710">
    <property type="entry name" value="RmlC-like_jellyroll"/>
</dbReference>
<accession>A0A521C0L7</accession>
<dbReference type="RefSeq" id="WP_142935058.1">
    <property type="nucleotide sequence ID" value="NZ_FXTM01000009.1"/>
</dbReference>
<dbReference type="EMBL" id="FXTM01000009">
    <property type="protein sequence ID" value="SMO53022.1"/>
    <property type="molecule type" value="Genomic_DNA"/>
</dbReference>
<dbReference type="SUPFAM" id="SSF51206">
    <property type="entry name" value="cAMP-binding domain-like"/>
    <property type="match status" value="1"/>
</dbReference>
<dbReference type="Pfam" id="PF00027">
    <property type="entry name" value="cNMP_binding"/>
    <property type="match status" value="1"/>
</dbReference>
<dbReference type="Proteomes" id="UP000317315">
    <property type="component" value="Unassembled WGS sequence"/>
</dbReference>